<keyword evidence="9" id="KW-1015">Disulfide bond</keyword>
<feature type="transmembrane region" description="Helical" evidence="13">
    <location>
        <begin position="223"/>
        <end position="247"/>
    </location>
</feature>
<keyword evidence="3" id="KW-1003">Cell membrane</keyword>
<keyword evidence="5 14" id="KW-0732">Signal</keyword>
<protein>
    <submittedName>
        <fullName evidence="17">Probable G-protein coupled receptor Mth-like 9</fullName>
    </submittedName>
</protein>
<feature type="signal peptide" evidence="14">
    <location>
        <begin position="1"/>
        <end position="31"/>
    </location>
</feature>
<keyword evidence="7" id="KW-0297">G-protein coupled receptor</keyword>
<keyword evidence="11" id="KW-0325">Glycoprotein</keyword>
<comment type="similarity">
    <text evidence="2">Belongs to the G-protein coupled receptor 2 family. Mth subfamily.</text>
</comment>
<dbReference type="Gene3D" id="1.20.1070.10">
    <property type="entry name" value="Rhodopsin 7-helix transmembrane proteins"/>
    <property type="match status" value="1"/>
</dbReference>
<accession>A0A6J2THC9</accession>
<evidence type="ECO:0000256" key="1">
    <source>
        <dbReference type="ARBA" id="ARBA00004651"/>
    </source>
</evidence>
<dbReference type="PANTHER" id="PTHR47154:SF2">
    <property type="entry name" value="G-PROTEIN COUPLED RECEPTOR MTH-RELATED"/>
    <property type="match status" value="1"/>
</dbReference>
<dbReference type="Proteomes" id="UP000504634">
    <property type="component" value="Unplaced"/>
</dbReference>
<feature type="chain" id="PRO_5026683246" evidence="14">
    <location>
        <begin position="32"/>
        <end position="528"/>
    </location>
</feature>
<keyword evidence="8 13" id="KW-0472">Membrane</keyword>
<feature type="transmembrane region" description="Helical" evidence="13">
    <location>
        <begin position="424"/>
        <end position="448"/>
    </location>
</feature>
<feature type="transmembrane region" description="Helical" evidence="13">
    <location>
        <begin position="330"/>
        <end position="349"/>
    </location>
</feature>
<proteinExistence type="inferred from homology"/>
<organism evidence="16 17">
    <name type="scientific">Drosophila lebanonensis</name>
    <name type="common">Fruit fly</name>
    <name type="synonym">Scaptodrosophila lebanonensis</name>
    <dbReference type="NCBI Taxonomy" id="7225"/>
    <lineage>
        <taxon>Eukaryota</taxon>
        <taxon>Metazoa</taxon>
        <taxon>Ecdysozoa</taxon>
        <taxon>Arthropoda</taxon>
        <taxon>Hexapoda</taxon>
        <taxon>Insecta</taxon>
        <taxon>Pterygota</taxon>
        <taxon>Neoptera</taxon>
        <taxon>Endopterygota</taxon>
        <taxon>Diptera</taxon>
        <taxon>Brachycera</taxon>
        <taxon>Muscomorpha</taxon>
        <taxon>Ephydroidea</taxon>
        <taxon>Drosophilidae</taxon>
        <taxon>Scaptodrosophila</taxon>
    </lineage>
</organism>
<evidence type="ECO:0000256" key="12">
    <source>
        <dbReference type="ARBA" id="ARBA00023224"/>
    </source>
</evidence>
<gene>
    <name evidence="17" type="primary">LOC115624728</name>
</gene>
<dbReference type="GeneID" id="115624728"/>
<comment type="subcellular location">
    <subcellularLocation>
        <location evidence="1">Cell membrane</location>
        <topology evidence="1">Multi-pass membrane protein</topology>
    </subcellularLocation>
</comment>
<dbReference type="InterPro" id="IPR036272">
    <property type="entry name" value="Methuselah_N_sf"/>
</dbReference>
<evidence type="ECO:0000256" key="11">
    <source>
        <dbReference type="ARBA" id="ARBA00023180"/>
    </source>
</evidence>
<reference evidence="17" key="1">
    <citation type="submission" date="2025-08" db="UniProtKB">
        <authorList>
            <consortium name="RefSeq"/>
        </authorList>
    </citation>
    <scope>IDENTIFICATION</scope>
    <source>
        <strain evidence="17">11010-0011.00</strain>
        <tissue evidence="17">Whole body</tissue>
    </source>
</reference>
<dbReference type="GO" id="GO:0005886">
    <property type="term" value="C:plasma membrane"/>
    <property type="evidence" value="ECO:0007669"/>
    <property type="project" value="UniProtKB-SubCell"/>
</dbReference>
<evidence type="ECO:0000256" key="6">
    <source>
        <dbReference type="ARBA" id="ARBA00022989"/>
    </source>
</evidence>
<dbReference type="InterPro" id="IPR023311">
    <property type="entry name" value="Methusela_ecto_dom_2"/>
</dbReference>
<dbReference type="Pfam" id="PF06652">
    <property type="entry name" value="Methuselah_N"/>
    <property type="match status" value="1"/>
</dbReference>
<evidence type="ECO:0000313" key="16">
    <source>
        <dbReference type="Proteomes" id="UP000504634"/>
    </source>
</evidence>
<dbReference type="InterPro" id="IPR044860">
    <property type="entry name" value="Methusela_ecto_dom_1"/>
</dbReference>
<sequence length="528" mass="60837">MFGSRALGLYQQFVVLLLMLVLLLIAGSATGRDGRYPCNYADTVNITDGLRLKDGSYSYAGVVVPPELIAEYTFKVIDGVEYRAPKHLRGCVCLLKPCISFCCPNDLIFNVQHFNCTTPPESVNSLPTAQSTHIELSHPNNSTAKVVKIVDHFVIRTELGCRNKFVDKKHESFWQWDIFGNGTLRSEKRFWSTDEYCFTPLEHKQVWSLTPLNCERFQRGYRVWIYAICTIIAILINIFILSLLCSVREARKSHYGQLIIYYLLSIIVGYSMLVYLALKNPMNLSHEACRNIGFLAYFCIMLSFVFLAICSFDFLLKFHLKSMRNWVRKLFYFAAILGVIVLRFLVSFAQDSSLPHHLKPGIGGDYCWFDVRLWGILIYYYVPILLLLSFSLVCCFKTYFASFELPEDTLNIMGTELRIMKTHFYAFSAYLVGVFSVWVREMIVYIMARMREHFFIIDFWSGICILVLAIAAFILLLGKNMHVKSWWAINVESSQTDLSVINARVYKFDEKGDLKSRDSPYQPTVTSL</sequence>
<evidence type="ECO:0000313" key="17">
    <source>
        <dbReference type="RefSeq" id="XP_030375414.1"/>
    </source>
</evidence>
<keyword evidence="12" id="KW-0807">Transducer</keyword>
<feature type="transmembrane region" description="Helical" evidence="13">
    <location>
        <begin position="454"/>
        <end position="477"/>
    </location>
</feature>
<feature type="domain" description="Methuselah N-terminal" evidence="15">
    <location>
        <begin position="38"/>
        <end position="214"/>
    </location>
</feature>
<dbReference type="Gene3D" id="2.30.160.11">
    <property type="match status" value="1"/>
</dbReference>
<evidence type="ECO:0000256" key="7">
    <source>
        <dbReference type="ARBA" id="ARBA00023040"/>
    </source>
</evidence>
<feature type="transmembrane region" description="Helical" evidence="13">
    <location>
        <begin position="294"/>
        <end position="318"/>
    </location>
</feature>
<keyword evidence="6 13" id="KW-1133">Transmembrane helix</keyword>
<evidence type="ECO:0000256" key="4">
    <source>
        <dbReference type="ARBA" id="ARBA00022692"/>
    </source>
</evidence>
<evidence type="ECO:0000256" key="10">
    <source>
        <dbReference type="ARBA" id="ARBA00023170"/>
    </source>
</evidence>
<evidence type="ECO:0000256" key="13">
    <source>
        <dbReference type="SAM" id="Phobius"/>
    </source>
</evidence>
<dbReference type="RefSeq" id="XP_030375414.1">
    <property type="nucleotide sequence ID" value="XM_030519554.1"/>
</dbReference>
<evidence type="ECO:0000256" key="5">
    <source>
        <dbReference type="ARBA" id="ARBA00022729"/>
    </source>
</evidence>
<dbReference type="AlphaFoldDB" id="A0A6J2THC9"/>
<evidence type="ECO:0000256" key="3">
    <source>
        <dbReference type="ARBA" id="ARBA00022475"/>
    </source>
</evidence>
<feature type="transmembrane region" description="Helical" evidence="13">
    <location>
        <begin position="259"/>
        <end position="278"/>
    </location>
</feature>
<dbReference type="InterPro" id="IPR051384">
    <property type="entry name" value="Mth_GPCR"/>
</dbReference>
<evidence type="ECO:0000256" key="8">
    <source>
        <dbReference type="ARBA" id="ARBA00023136"/>
    </source>
</evidence>
<evidence type="ECO:0000256" key="14">
    <source>
        <dbReference type="SAM" id="SignalP"/>
    </source>
</evidence>
<dbReference type="InterPro" id="IPR010596">
    <property type="entry name" value="Methuselah_N_dom"/>
</dbReference>
<keyword evidence="16" id="KW-1185">Reference proteome</keyword>
<feature type="transmembrane region" description="Helical" evidence="13">
    <location>
        <begin position="378"/>
        <end position="403"/>
    </location>
</feature>
<evidence type="ECO:0000259" key="15">
    <source>
        <dbReference type="Pfam" id="PF06652"/>
    </source>
</evidence>
<dbReference type="PANTHER" id="PTHR47154">
    <property type="entry name" value="G-PROTEIN COUPLED RECEPTOR MTH-RELATED"/>
    <property type="match status" value="1"/>
</dbReference>
<evidence type="ECO:0000256" key="2">
    <source>
        <dbReference type="ARBA" id="ARBA00008979"/>
    </source>
</evidence>
<keyword evidence="10" id="KW-0675">Receptor</keyword>
<keyword evidence="4 13" id="KW-0812">Transmembrane</keyword>
<dbReference type="OrthoDB" id="6134459at2759"/>
<evidence type="ECO:0000256" key="9">
    <source>
        <dbReference type="ARBA" id="ARBA00023157"/>
    </source>
</evidence>
<dbReference type="GO" id="GO:0008528">
    <property type="term" value="F:G protein-coupled peptide receptor activity"/>
    <property type="evidence" value="ECO:0007669"/>
    <property type="project" value="TreeGrafter"/>
</dbReference>
<name>A0A6J2THC9_DROLE</name>
<dbReference type="Gene3D" id="2.170.180.11">
    <property type="entry name" value="Methuselah ectodomain, domain 2"/>
    <property type="match status" value="1"/>
</dbReference>
<dbReference type="SUPFAM" id="SSF63877">
    <property type="entry name" value="Methuselah ectodomain"/>
    <property type="match status" value="1"/>
</dbReference>